<name>A0A4U5MCJ5_STECR</name>
<evidence type="ECO:0000313" key="1">
    <source>
        <dbReference type="EMBL" id="TKR66830.1"/>
    </source>
</evidence>
<accession>A0A4U5MCJ5</accession>
<reference evidence="1 2" key="1">
    <citation type="journal article" date="2015" name="Genome Biol.">
        <title>Comparative genomics of Steinernema reveals deeply conserved gene regulatory networks.</title>
        <authorList>
            <person name="Dillman A.R."/>
            <person name="Macchietto M."/>
            <person name="Porter C.F."/>
            <person name="Rogers A."/>
            <person name="Williams B."/>
            <person name="Antoshechkin I."/>
            <person name="Lee M.M."/>
            <person name="Goodwin Z."/>
            <person name="Lu X."/>
            <person name="Lewis E.E."/>
            <person name="Goodrich-Blair H."/>
            <person name="Stock S.P."/>
            <person name="Adams B.J."/>
            <person name="Sternberg P.W."/>
            <person name="Mortazavi A."/>
        </authorList>
    </citation>
    <scope>NUCLEOTIDE SEQUENCE [LARGE SCALE GENOMIC DNA]</scope>
    <source>
        <strain evidence="1 2">ALL</strain>
    </source>
</reference>
<keyword evidence="2" id="KW-1185">Reference proteome</keyword>
<proteinExistence type="predicted"/>
<organism evidence="1 2">
    <name type="scientific">Steinernema carpocapsae</name>
    <name type="common">Entomopathogenic nematode</name>
    <dbReference type="NCBI Taxonomy" id="34508"/>
    <lineage>
        <taxon>Eukaryota</taxon>
        <taxon>Metazoa</taxon>
        <taxon>Ecdysozoa</taxon>
        <taxon>Nematoda</taxon>
        <taxon>Chromadorea</taxon>
        <taxon>Rhabditida</taxon>
        <taxon>Tylenchina</taxon>
        <taxon>Panagrolaimomorpha</taxon>
        <taxon>Strongyloidoidea</taxon>
        <taxon>Steinernematidae</taxon>
        <taxon>Steinernema</taxon>
    </lineage>
</organism>
<evidence type="ECO:0000313" key="2">
    <source>
        <dbReference type="Proteomes" id="UP000298663"/>
    </source>
</evidence>
<reference evidence="1 2" key="2">
    <citation type="journal article" date="2019" name="G3 (Bethesda)">
        <title>Hybrid Assembly of the Genome of the Entomopathogenic Nematode Steinernema carpocapsae Identifies the X-Chromosome.</title>
        <authorList>
            <person name="Serra L."/>
            <person name="Macchietto M."/>
            <person name="Macias-Munoz A."/>
            <person name="McGill C.J."/>
            <person name="Rodriguez I.M."/>
            <person name="Rodriguez B."/>
            <person name="Murad R."/>
            <person name="Mortazavi A."/>
        </authorList>
    </citation>
    <scope>NUCLEOTIDE SEQUENCE [LARGE SCALE GENOMIC DNA]</scope>
    <source>
        <strain evidence="1 2">ALL</strain>
    </source>
</reference>
<gene>
    <name evidence="1" type="ORF">L596_023066</name>
</gene>
<protein>
    <submittedName>
        <fullName evidence="1">Uncharacterized protein</fullName>
    </submittedName>
</protein>
<comment type="caution">
    <text evidence="1">The sequence shown here is derived from an EMBL/GenBank/DDBJ whole genome shotgun (WGS) entry which is preliminary data.</text>
</comment>
<dbReference type="EMBL" id="AZBU02000008">
    <property type="protein sequence ID" value="TKR66830.1"/>
    <property type="molecule type" value="Genomic_DNA"/>
</dbReference>
<dbReference type="AlphaFoldDB" id="A0A4U5MCJ5"/>
<sequence>MRHRLLNSPAYPENQCQKTCGSFNQKSSSSNRCLSSKPAFSWSQPWLFLLPPSFHLIPTKAGTVDLAPVKTLTLLSAAGRVICARTLSTKT</sequence>
<dbReference type="Proteomes" id="UP000298663">
    <property type="component" value="Unassembled WGS sequence"/>
</dbReference>